<organism evidence="2 3">
    <name type="scientific">Cylindrobasidium torrendii FP15055 ss-10</name>
    <dbReference type="NCBI Taxonomy" id="1314674"/>
    <lineage>
        <taxon>Eukaryota</taxon>
        <taxon>Fungi</taxon>
        <taxon>Dikarya</taxon>
        <taxon>Basidiomycota</taxon>
        <taxon>Agaricomycotina</taxon>
        <taxon>Agaricomycetes</taxon>
        <taxon>Agaricomycetidae</taxon>
        <taxon>Agaricales</taxon>
        <taxon>Marasmiineae</taxon>
        <taxon>Physalacriaceae</taxon>
        <taxon>Cylindrobasidium</taxon>
    </lineage>
</organism>
<evidence type="ECO:0000256" key="1">
    <source>
        <dbReference type="SAM" id="MobiDB-lite"/>
    </source>
</evidence>
<name>A0A0D7ASV2_9AGAR</name>
<proteinExistence type="predicted"/>
<protein>
    <submittedName>
        <fullName evidence="2">Uncharacterized protein</fullName>
    </submittedName>
</protein>
<dbReference type="EMBL" id="KN880986">
    <property type="protein sequence ID" value="KIY61282.1"/>
    <property type="molecule type" value="Genomic_DNA"/>
</dbReference>
<keyword evidence="3" id="KW-1185">Reference proteome</keyword>
<dbReference type="Proteomes" id="UP000054007">
    <property type="component" value="Unassembled WGS sequence"/>
</dbReference>
<gene>
    <name evidence="2" type="ORF">CYLTODRAFT_231596</name>
</gene>
<sequence length="612" mass="69832">MQRVSQQSQDKDSIDDSEKQVDLIPRSLRDLERRHALKTFDNATILSSLRWLFNATSHRSVKYIIQQSFGALPSRTSWREREDMQKCFFDEKDLQLTERINVDLTEAEIDANRRMLRSYVTVQLRRNPRSGDYFAWDVNKAIVCLLADVPVCLEGQRVESADCLEKAFSDAVEPLSLPVCAWQQLYVANKRDKKIFKFLLHGEDAAVQIYTEIYTKAKDSLDADNTQKVILNTLLCLDGTKVSPFAVLTPRAFLLRAGIDVFDALHIGPEKQWVYTDRDHELEAPMRFLLDMNQYFVITLGAESASKLNEGHLEGLWQMIMVLAKHTSNVEGHAVCAALHKTLEMIIDTEGPEEGLQLYPRFAGALHEMLEVYTLVEGDLYKPLSPTTSLLLRIAARRDRYHTFLSIGFWNDDPEAYELFMNASSQAPASQDEDDIASFVDDFARGVARSTSPYAVETWKDEAARKRCAEWFFDRERFASLVRQAGGWAEYWEREVLDEWHPRPDAWYYEEVKRAVSEWAADERREGERQARIAADNVTQPAPVIEEQNDKPGHESAPPSHSGGPADSSQVALVVDGQSAGFEYYFRRVRDFFGLRRSGTGDAGSAHELHQV</sequence>
<evidence type="ECO:0000313" key="3">
    <source>
        <dbReference type="Proteomes" id="UP000054007"/>
    </source>
</evidence>
<dbReference type="AlphaFoldDB" id="A0A0D7ASV2"/>
<accession>A0A0D7ASV2</accession>
<evidence type="ECO:0000313" key="2">
    <source>
        <dbReference type="EMBL" id="KIY61282.1"/>
    </source>
</evidence>
<feature type="region of interest" description="Disordered" evidence="1">
    <location>
        <begin position="526"/>
        <end position="569"/>
    </location>
</feature>
<reference evidence="2 3" key="1">
    <citation type="journal article" date="2015" name="Fungal Genet. Biol.">
        <title>Evolution of novel wood decay mechanisms in Agaricales revealed by the genome sequences of Fistulina hepatica and Cylindrobasidium torrendii.</title>
        <authorList>
            <person name="Floudas D."/>
            <person name="Held B.W."/>
            <person name="Riley R."/>
            <person name="Nagy L.G."/>
            <person name="Koehler G."/>
            <person name="Ransdell A.S."/>
            <person name="Younus H."/>
            <person name="Chow J."/>
            <person name="Chiniquy J."/>
            <person name="Lipzen A."/>
            <person name="Tritt A."/>
            <person name="Sun H."/>
            <person name="Haridas S."/>
            <person name="LaButti K."/>
            <person name="Ohm R.A."/>
            <person name="Kues U."/>
            <person name="Blanchette R.A."/>
            <person name="Grigoriev I.V."/>
            <person name="Minto R.E."/>
            <person name="Hibbett D.S."/>
        </authorList>
    </citation>
    <scope>NUCLEOTIDE SEQUENCE [LARGE SCALE GENOMIC DNA]</scope>
    <source>
        <strain evidence="2 3">FP15055 ss-10</strain>
    </source>
</reference>